<dbReference type="Proteomes" id="UP001183420">
    <property type="component" value="Unassembled WGS sequence"/>
</dbReference>
<accession>A0ABU2LVG4</accession>
<organism evidence="2 3">
    <name type="scientific">Streptomyces millisiae</name>
    <dbReference type="NCBI Taxonomy" id="3075542"/>
    <lineage>
        <taxon>Bacteria</taxon>
        <taxon>Bacillati</taxon>
        <taxon>Actinomycetota</taxon>
        <taxon>Actinomycetes</taxon>
        <taxon>Kitasatosporales</taxon>
        <taxon>Streptomycetaceae</taxon>
        <taxon>Streptomyces</taxon>
    </lineage>
</organism>
<reference evidence="3" key="1">
    <citation type="submission" date="2023-07" db="EMBL/GenBank/DDBJ databases">
        <title>30 novel species of actinomycetes from the DSMZ collection.</title>
        <authorList>
            <person name="Nouioui I."/>
        </authorList>
    </citation>
    <scope>NUCLEOTIDE SEQUENCE [LARGE SCALE GENOMIC DNA]</scope>
    <source>
        <strain evidence="3">DSM 44918</strain>
    </source>
</reference>
<protein>
    <submittedName>
        <fullName evidence="2">Uncharacterized protein</fullName>
    </submittedName>
</protein>
<name>A0ABU2LVG4_9ACTN</name>
<proteinExistence type="predicted"/>
<gene>
    <name evidence="2" type="ORF">RNC47_24975</name>
</gene>
<dbReference type="EMBL" id="JAVREM010000043">
    <property type="protein sequence ID" value="MDT0321589.1"/>
    <property type="molecule type" value="Genomic_DNA"/>
</dbReference>
<comment type="caution">
    <text evidence="2">The sequence shown here is derived from an EMBL/GenBank/DDBJ whole genome shotgun (WGS) entry which is preliminary data.</text>
</comment>
<keyword evidence="3" id="KW-1185">Reference proteome</keyword>
<evidence type="ECO:0000256" key="1">
    <source>
        <dbReference type="SAM" id="MobiDB-lite"/>
    </source>
</evidence>
<dbReference type="RefSeq" id="WP_311601815.1">
    <property type="nucleotide sequence ID" value="NZ_JAVREM010000043.1"/>
</dbReference>
<evidence type="ECO:0000313" key="2">
    <source>
        <dbReference type="EMBL" id="MDT0321589.1"/>
    </source>
</evidence>
<evidence type="ECO:0000313" key="3">
    <source>
        <dbReference type="Proteomes" id="UP001183420"/>
    </source>
</evidence>
<sequence>MNGNASSNRRPFVYALVATCALGLGWLLPSAYGEDEEAGGAVIPPVEQQLDQGQPDQ</sequence>
<feature type="region of interest" description="Disordered" evidence="1">
    <location>
        <begin position="36"/>
        <end position="57"/>
    </location>
</feature>